<dbReference type="Proteomes" id="UP000038045">
    <property type="component" value="Unplaced"/>
</dbReference>
<proteinExistence type="predicted"/>
<protein>
    <submittedName>
        <fullName evidence="3">LigA</fullName>
    </submittedName>
</protein>
<evidence type="ECO:0000256" key="1">
    <source>
        <dbReference type="SAM" id="MobiDB-lite"/>
    </source>
</evidence>
<name>A0A0N5A4J3_PARTI</name>
<keyword evidence="2" id="KW-1185">Reference proteome</keyword>
<feature type="compositionally biased region" description="Basic residues" evidence="1">
    <location>
        <begin position="1"/>
        <end position="25"/>
    </location>
</feature>
<reference evidence="3" key="1">
    <citation type="submission" date="2017-02" db="UniProtKB">
        <authorList>
            <consortium name="WormBaseParasite"/>
        </authorList>
    </citation>
    <scope>IDENTIFICATION</scope>
</reference>
<organism evidence="2 3">
    <name type="scientific">Parastrongyloides trichosuri</name>
    <name type="common">Possum-specific nematode worm</name>
    <dbReference type="NCBI Taxonomy" id="131310"/>
    <lineage>
        <taxon>Eukaryota</taxon>
        <taxon>Metazoa</taxon>
        <taxon>Ecdysozoa</taxon>
        <taxon>Nematoda</taxon>
        <taxon>Chromadorea</taxon>
        <taxon>Rhabditida</taxon>
        <taxon>Tylenchina</taxon>
        <taxon>Panagrolaimomorpha</taxon>
        <taxon>Strongyloidoidea</taxon>
        <taxon>Strongyloididae</taxon>
        <taxon>Parastrongyloides</taxon>
    </lineage>
</organism>
<sequence>MLRRPHGDRRGGLRHRPRRRAARGRARGDRQAEACAGDAPLTFAVRPPGGGDAGSEPPRRPAGRPAGSSPIPTGLRSALGRGDGRLNAAGARRVGGRIADGSTGRASGVVVDRNRRVDRGEIDRRYARLEVVRRRGGEKERRAVRPVELELEGRDDAAGVGADISEVDDHLRIRDARGQQSVGVLAVADLEIVDHMTDVIGLNVEVGGQRAEEGDCPAQALARAIGLAHPHRAGRGVGDRGVGLALDVIGDRGRSRLGRHKAKGRNGVPQQLFHRDSFPASCWDDSGSQCFAHVFSNDVFPWADRLQRPLDVVASGRAA</sequence>
<dbReference type="AlphaFoldDB" id="A0A0N5A4J3"/>
<feature type="region of interest" description="Disordered" evidence="1">
    <location>
        <begin position="1"/>
        <end position="87"/>
    </location>
</feature>
<evidence type="ECO:0000313" key="3">
    <source>
        <dbReference type="WBParaSite" id="PTRK_0001660200.1"/>
    </source>
</evidence>
<accession>A0A0N5A4J3</accession>
<dbReference type="WBParaSite" id="PTRK_0001660200.1">
    <property type="protein sequence ID" value="PTRK_0001660200.1"/>
    <property type="gene ID" value="PTRK_0001660200"/>
</dbReference>
<evidence type="ECO:0000313" key="2">
    <source>
        <dbReference type="Proteomes" id="UP000038045"/>
    </source>
</evidence>